<feature type="domain" description="DUF234" evidence="1">
    <location>
        <begin position="63"/>
        <end position="148"/>
    </location>
</feature>
<organism evidence="2">
    <name type="scientific">marine sediment metagenome</name>
    <dbReference type="NCBI Taxonomy" id="412755"/>
    <lineage>
        <taxon>unclassified sequences</taxon>
        <taxon>metagenomes</taxon>
        <taxon>ecological metagenomes</taxon>
    </lineage>
</organism>
<dbReference type="AlphaFoldDB" id="X1UKP0"/>
<dbReference type="Pfam" id="PF03008">
    <property type="entry name" value="DUF234"/>
    <property type="match status" value="1"/>
</dbReference>
<reference evidence="2" key="1">
    <citation type="journal article" date="2014" name="Front. Microbiol.">
        <title>High frequency of phylogenetically diverse reductive dehalogenase-homologous genes in deep subseafloor sedimentary metagenomes.</title>
        <authorList>
            <person name="Kawai M."/>
            <person name="Futagami T."/>
            <person name="Toyoda A."/>
            <person name="Takaki Y."/>
            <person name="Nishi S."/>
            <person name="Hori S."/>
            <person name="Arai W."/>
            <person name="Tsubouchi T."/>
            <person name="Morono Y."/>
            <person name="Uchiyama I."/>
            <person name="Ito T."/>
            <person name="Fujiyama A."/>
            <person name="Inagaki F."/>
            <person name="Takami H."/>
        </authorList>
    </citation>
    <scope>NUCLEOTIDE SEQUENCE</scope>
    <source>
        <strain evidence="2">Expedition CK06-06</strain>
    </source>
</reference>
<protein>
    <recommendedName>
        <fullName evidence="1">DUF234 domain-containing protein</fullName>
    </recommendedName>
</protein>
<comment type="caution">
    <text evidence="2">The sequence shown here is derived from an EMBL/GenBank/DDBJ whole genome shotgun (WGS) entry which is preliminary data.</text>
</comment>
<dbReference type="InterPro" id="IPR004256">
    <property type="entry name" value="DUF234"/>
</dbReference>
<evidence type="ECO:0000313" key="2">
    <source>
        <dbReference type="EMBL" id="GAJ18084.1"/>
    </source>
</evidence>
<dbReference type="PANTHER" id="PTHR34704:SF1">
    <property type="entry name" value="ATPASE"/>
    <property type="match status" value="1"/>
</dbReference>
<accession>X1UKP0</accession>
<name>X1UKP0_9ZZZZ</name>
<dbReference type="EMBL" id="BARW01039118">
    <property type="protein sequence ID" value="GAJ18084.1"/>
    <property type="molecule type" value="Genomic_DNA"/>
</dbReference>
<gene>
    <name evidence="2" type="ORF">S12H4_59733</name>
</gene>
<feature type="non-terminal residue" evidence="2">
    <location>
        <position position="152"/>
    </location>
</feature>
<evidence type="ECO:0000259" key="1">
    <source>
        <dbReference type="Pfam" id="PF03008"/>
    </source>
</evidence>
<proteinExistence type="predicted"/>
<sequence>LSLIASSKTSRTDIESILEKDIGGYLARLEKDYSIIKSVRPLLAKPNARVQKYFIEDNFLNFWFRFVYKYRNAIEIGNYKYVNDIVERDFITYSGHFLEKYFIEKLALTKQYSLIGNYWERRNKNEIDIVAINEKEKKVVIGEVKLNSANIN</sequence>
<dbReference type="PANTHER" id="PTHR34704">
    <property type="entry name" value="ATPASE"/>
    <property type="match status" value="1"/>
</dbReference>
<feature type="non-terminal residue" evidence="2">
    <location>
        <position position="1"/>
    </location>
</feature>